<reference evidence="14" key="1">
    <citation type="submission" date="2008-01" db="EMBL/GenBank/DDBJ databases">
        <title>Complete sequence of chromosome of Caulobacter sp. K31.</title>
        <authorList>
            <consortium name="US DOE Joint Genome Institute"/>
            <person name="Copeland A."/>
            <person name="Lucas S."/>
            <person name="Lapidus A."/>
            <person name="Barry K."/>
            <person name="Glavina del Rio T."/>
            <person name="Dalin E."/>
            <person name="Tice H."/>
            <person name="Pitluck S."/>
            <person name="Bruce D."/>
            <person name="Goodwin L."/>
            <person name="Thompson L.S."/>
            <person name="Brettin T."/>
            <person name="Detter J.C."/>
            <person name="Han C."/>
            <person name="Schmutz J."/>
            <person name="Larimer F."/>
            <person name="Land M."/>
            <person name="Hauser L."/>
            <person name="Kyrpides N."/>
            <person name="Kim E."/>
            <person name="Stephens C."/>
            <person name="Richardson P."/>
        </authorList>
    </citation>
    <scope>NUCLEOTIDE SEQUENCE [LARGE SCALE GENOMIC DNA]</scope>
    <source>
        <strain evidence="14">K31</strain>
    </source>
</reference>
<dbReference type="AlphaFoldDB" id="B0T509"/>
<evidence type="ECO:0000256" key="9">
    <source>
        <dbReference type="ARBA" id="ARBA00023167"/>
    </source>
</evidence>
<dbReference type="HOGENOM" id="CLU_025841_0_0_5"/>
<dbReference type="CDD" id="cd00537">
    <property type="entry name" value="MTHFR"/>
    <property type="match status" value="1"/>
</dbReference>
<feature type="region of interest" description="Disordered" evidence="13">
    <location>
        <begin position="1"/>
        <end position="22"/>
    </location>
</feature>
<evidence type="ECO:0000256" key="8">
    <source>
        <dbReference type="ARBA" id="ARBA00023027"/>
    </source>
</evidence>
<name>B0T509_CAUSK</name>
<comment type="catalytic activity">
    <reaction evidence="11">
        <text>(6S)-5-methyl-5,6,7,8-tetrahydrofolate + NAD(+) = (6R)-5,10-methylene-5,6,7,8-tetrahydrofolate + NADH + H(+)</text>
        <dbReference type="Rhea" id="RHEA:19821"/>
        <dbReference type="ChEBI" id="CHEBI:15378"/>
        <dbReference type="ChEBI" id="CHEBI:15636"/>
        <dbReference type="ChEBI" id="CHEBI:18608"/>
        <dbReference type="ChEBI" id="CHEBI:57540"/>
        <dbReference type="ChEBI" id="CHEBI:57945"/>
        <dbReference type="EC" id="1.5.1.54"/>
    </reaction>
    <physiologicalReaction direction="right-to-left" evidence="11">
        <dbReference type="Rhea" id="RHEA:19823"/>
    </physiologicalReaction>
</comment>
<dbReference type="PANTHER" id="PTHR45754:SF3">
    <property type="entry name" value="METHYLENETETRAHYDROFOLATE REDUCTASE (NADPH)"/>
    <property type="match status" value="1"/>
</dbReference>
<comment type="similarity">
    <text evidence="3 12">Belongs to the methylenetetrahydrofolate reductase family.</text>
</comment>
<keyword evidence="8" id="KW-0520">NAD</keyword>
<comment type="pathway">
    <text evidence="10">Amino-acid biosynthesis; L-methionine biosynthesis via de novo pathway.</text>
</comment>
<dbReference type="GO" id="GO:0071949">
    <property type="term" value="F:FAD binding"/>
    <property type="evidence" value="ECO:0007669"/>
    <property type="project" value="TreeGrafter"/>
</dbReference>
<protein>
    <recommendedName>
        <fullName evidence="12">Methylenetetrahydrofolate reductase</fullName>
        <ecNumber evidence="12">1.5.1.54</ecNumber>
    </recommendedName>
</protein>
<organism evidence="14">
    <name type="scientific">Caulobacter sp. (strain K31)</name>
    <dbReference type="NCBI Taxonomy" id="366602"/>
    <lineage>
        <taxon>Bacteria</taxon>
        <taxon>Pseudomonadati</taxon>
        <taxon>Pseudomonadota</taxon>
        <taxon>Alphaproteobacteria</taxon>
        <taxon>Caulobacterales</taxon>
        <taxon>Caulobacteraceae</taxon>
        <taxon>Caulobacter</taxon>
    </lineage>
</organism>
<accession>B0T509</accession>
<dbReference type="STRING" id="366602.Caul_3409"/>
<dbReference type="GO" id="GO:0035999">
    <property type="term" value="P:tetrahydrofolate interconversion"/>
    <property type="evidence" value="ECO:0007669"/>
    <property type="project" value="UniProtKB-UniPathway"/>
</dbReference>
<dbReference type="NCBIfam" id="TIGR00676">
    <property type="entry name" value="fadh2"/>
    <property type="match status" value="1"/>
</dbReference>
<dbReference type="GO" id="GO:0009086">
    <property type="term" value="P:methionine biosynthetic process"/>
    <property type="evidence" value="ECO:0007669"/>
    <property type="project" value="UniProtKB-KW"/>
</dbReference>
<dbReference type="KEGG" id="cak:Caul_3409"/>
<dbReference type="Pfam" id="PF02219">
    <property type="entry name" value="MTHFR"/>
    <property type="match status" value="1"/>
</dbReference>
<evidence type="ECO:0000256" key="10">
    <source>
        <dbReference type="ARBA" id="ARBA00034478"/>
    </source>
</evidence>
<evidence type="ECO:0000256" key="3">
    <source>
        <dbReference type="ARBA" id="ARBA00006743"/>
    </source>
</evidence>
<keyword evidence="9" id="KW-0486">Methionine biosynthesis</keyword>
<evidence type="ECO:0000313" key="14">
    <source>
        <dbReference type="EMBL" id="ABZ72536.1"/>
    </source>
</evidence>
<evidence type="ECO:0000256" key="1">
    <source>
        <dbReference type="ARBA" id="ARBA00001974"/>
    </source>
</evidence>
<dbReference type="eggNOG" id="COG0685">
    <property type="taxonomic scope" value="Bacteria"/>
</dbReference>
<dbReference type="UniPathway" id="UPA00193"/>
<evidence type="ECO:0000256" key="2">
    <source>
        <dbReference type="ARBA" id="ARBA00004777"/>
    </source>
</evidence>
<proteinExistence type="inferred from homology"/>
<dbReference type="Gene3D" id="3.20.20.220">
    <property type="match status" value="1"/>
</dbReference>
<dbReference type="EC" id="1.5.1.54" evidence="12"/>
<evidence type="ECO:0000256" key="5">
    <source>
        <dbReference type="ARBA" id="ARBA00022630"/>
    </source>
</evidence>
<keyword evidence="7 12" id="KW-0560">Oxidoreductase</keyword>
<sequence precursor="true">MTAPPSSPRRVLGPVARAGERTDRPRVSFEFFPPKTEQMEENLWAAIKRLAPLDPAFVSVTYGAGGSTRERTHRTVKRILEETSLKPAAHLTCVGASRAEVDEVIREYWETGVRHVVSLRGDPPPGEGGIGGVYVPREDGYKNATELTAALTAIAPFNVLVGVYPEKHPESPSIEHDIEVLKAKVDAGATMAISQFFFDTDAFLRFVDKVRAAGITIPIVPGVMPVTNFKGLVKMSKACGTAVPDWLTKLFDGLDDDADTRRLIACSVAAEMCAKLQEQGFSDFHFYTLNRADLVYAICRVLGVRETVPAPSPISAEAAA</sequence>
<dbReference type="GO" id="GO:0005829">
    <property type="term" value="C:cytosol"/>
    <property type="evidence" value="ECO:0007669"/>
    <property type="project" value="InterPro"/>
</dbReference>
<dbReference type="GO" id="GO:0106312">
    <property type="term" value="F:methylenetetrahydrofolate reductase (NADH) activity"/>
    <property type="evidence" value="ECO:0007669"/>
    <property type="project" value="UniProtKB-EC"/>
</dbReference>
<dbReference type="EMBL" id="CP000927">
    <property type="protein sequence ID" value="ABZ72536.1"/>
    <property type="molecule type" value="Genomic_DNA"/>
</dbReference>
<evidence type="ECO:0000256" key="12">
    <source>
        <dbReference type="RuleBase" id="RU003862"/>
    </source>
</evidence>
<evidence type="ECO:0000256" key="4">
    <source>
        <dbReference type="ARBA" id="ARBA00022605"/>
    </source>
</evidence>
<keyword evidence="4" id="KW-0028">Amino-acid biosynthesis</keyword>
<dbReference type="InterPro" id="IPR029041">
    <property type="entry name" value="FAD-linked_oxidoreductase-like"/>
</dbReference>
<keyword evidence="6 12" id="KW-0274">FAD</keyword>
<dbReference type="OrthoDB" id="9812555at2"/>
<keyword evidence="5 12" id="KW-0285">Flavoprotein</keyword>
<evidence type="ECO:0000256" key="7">
    <source>
        <dbReference type="ARBA" id="ARBA00023002"/>
    </source>
</evidence>
<dbReference type="SUPFAM" id="SSF51730">
    <property type="entry name" value="FAD-linked oxidoreductase"/>
    <property type="match status" value="1"/>
</dbReference>
<dbReference type="InterPro" id="IPR004620">
    <property type="entry name" value="MTHF_reductase_bac"/>
</dbReference>
<evidence type="ECO:0000256" key="6">
    <source>
        <dbReference type="ARBA" id="ARBA00022827"/>
    </source>
</evidence>
<gene>
    <name evidence="14" type="ordered locus">Caul_3409</name>
</gene>
<evidence type="ECO:0000256" key="11">
    <source>
        <dbReference type="ARBA" id="ARBA00048628"/>
    </source>
</evidence>
<dbReference type="InterPro" id="IPR003171">
    <property type="entry name" value="Mehydrof_redctse-like"/>
</dbReference>
<comment type="pathway">
    <text evidence="2 12">One-carbon metabolism; tetrahydrofolate interconversion.</text>
</comment>
<evidence type="ECO:0000256" key="13">
    <source>
        <dbReference type="SAM" id="MobiDB-lite"/>
    </source>
</evidence>
<comment type="cofactor">
    <cofactor evidence="1 12">
        <name>FAD</name>
        <dbReference type="ChEBI" id="CHEBI:57692"/>
    </cofactor>
</comment>
<dbReference type="PANTHER" id="PTHR45754">
    <property type="entry name" value="METHYLENETETRAHYDROFOLATE REDUCTASE"/>
    <property type="match status" value="1"/>
</dbReference>